<dbReference type="Proteomes" id="UP000501623">
    <property type="component" value="Chromosome"/>
</dbReference>
<dbReference type="InterPro" id="IPR045633">
    <property type="entry name" value="DUF6414"/>
</dbReference>
<evidence type="ECO:0000313" key="1">
    <source>
        <dbReference type="EMBL" id="QJX45823.1"/>
    </source>
</evidence>
<evidence type="ECO:0000313" key="2">
    <source>
        <dbReference type="Proteomes" id="UP000501623"/>
    </source>
</evidence>
<name>A0A6M6BF15_9BACT</name>
<dbReference type="EMBL" id="CP053538">
    <property type="protein sequence ID" value="QJX45823.1"/>
    <property type="molecule type" value="Genomic_DNA"/>
</dbReference>
<dbReference type="KEGG" id="hts:HMJ29_02275"/>
<gene>
    <name evidence="1" type="ORF">HMJ29_02275</name>
</gene>
<proteinExistence type="predicted"/>
<dbReference type="RefSeq" id="WP_171589962.1">
    <property type="nucleotide sequence ID" value="NZ_CP053538.1"/>
</dbReference>
<dbReference type="Pfam" id="PF19952">
    <property type="entry name" value="DUF6414"/>
    <property type="match status" value="1"/>
</dbReference>
<sequence>MQDIINKKATQLLEGLGSSLDDEYMHHLEFIIKEMYKDQLLFQIVLSDVYEQKLFSASLNRNYLKEDINTLIHKYSRETEKELTLFGIVTQSGNNDEKVLQFIDDKINDPNQKTGMREAMMNMISHMTGIDATLTGRLGYEFVIDPIAIYYQL</sequence>
<reference evidence="1 2" key="1">
    <citation type="submission" date="2020-05" db="EMBL/GenBank/DDBJ databases">
        <title>Complete genome sequence of Hymenobacter sp. TS19 in Coasted Sand Dune.</title>
        <authorList>
            <person name="Lee J.-H."/>
            <person name="Jung J.-H."/>
            <person name="Jeong S."/>
            <person name="Zhao L."/>
            <person name="Kim M.-K."/>
            <person name="Seo H.-S."/>
            <person name="Lim S."/>
        </authorList>
    </citation>
    <scope>NUCLEOTIDE SEQUENCE [LARGE SCALE GENOMIC DNA]</scope>
    <source>
        <strain evidence="1 2">TS19</strain>
    </source>
</reference>
<protein>
    <submittedName>
        <fullName evidence="1">Uncharacterized protein</fullName>
    </submittedName>
</protein>
<dbReference type="AlphaFoldDB" id="A0A6M6BF15"/>
<accession>A0A6M6BF15</accession>
<keyword evidence="2" id="KW-1185">Reference proteome</keyword>
<organism evidence="1 2">
    <name type="scientific">Hymenobacter taeanensis</name>
    <dbReference type="NCBI Taxonomy" id="2735321"/>
    <lineage>
        <taxon>Bacteria</taxon>
        <taxon>Pseudomonadati</taxon>
        <taxon>Bacteroidota</taxon>
        <taxon>Cytophagia</taxon>
        <taxon>Cytophagales</taxon>
        <taxon>Hymenobacteraceae</taxon>
        <taxon>Hymenobacter</taxon>
    </lineage>
</organism>